<dbReference type="Gene3D" id="3.90.226.10">
    <property type="entry name" value="2-enoyl-CoA Hydratase, Chain A, domain 1"/>
    <property type="match status" value="1"/>
</dbReference>
<gene>
    <name evidence="2" type="ORF">IPJ38_05150</name>
</gene>
<dbReference type="Pfam" id="PF03572">
    <property type="entry name" value="Peptidase_S41"/>
    <property type="match status" value="1"/>
</dbReference>
<evidence type="ECO:0000259" key="1">
    <source>
        <dbReference type="Pfam" id="PF03572"/>
    </source>
</evidence>
<accession>A0A935JWV2</accession>
<dbReference type="Proteomes" id="UP000739411">
    <property type="component" value="Unassembled WGS sequence"/>
</dbReference>
<name>A0A935JWV2_9RHOO</name>
<evidence type="ECO:0000313" key="3">
    <source>
        <dbReference type="Proteomes" id="UP000739411"/>
    </source>
</evidence>
<dbReference type="EMBL" id="JADJMS010000010">
    <property type="protein sequence ID" value="MBK7414580.1"/>
    <property type="molecule type" value="Genomic_DNA"/>
</dbReference>
<dbReference type="InterPro" id="IPR029045">
    <property type="entry name" value="ClpP/crotonase-like_dom_sf"/>
</dbReference>
<dbReference type="GO" id="GO:0008236">
    <property type="term" value="F:serine-type peptidase activity"/>
    <property type="evidence" value="ECO:0007669"/>
    <property type="project" value="InterPro"/>
</dbReference>
<proteinExistence type="predicted"/>
<dbReference type="SUPFAM" id="SSF52096">
    <property type="entry name" value="ClpP/crotonase"/>
    <property type="match status" value="1"/>
</dbReference>
<sequence length="49" mass="5160">MLGGPLGVLVINRGSASALLEIFAATMQDYGRGVLIGEEKFLVKVLSKP</sequence>
<evidence type="ECO:0000313" key="2">
    <source>
        <dbReference type="EMBL" id="MBK7414580.1"/>
    </source>
</evidence>
<organism evidence="2 3">
    <name type="scientific">Candidatus Dechloromonas phosphorivorans</name>
    <dbReference type="NCBI Taxonomy" id="2899244"/>
    <lineage>
        <taxon>Bacteria</taxon>
        <taxon>Pseudomonadati</taxon>
        <taxon>Pseudomonadota</taxon>
        <taxon>Betaproteobacteria</taxon>
        <taxon>Rhodocyclales</taxon>
        <taxon>Azonexaceae</taxon>
        <taxon>Dechloromonas</taxon>
    </lineage>
</organism>
<dbReference type="AlphaFoldDB" id="A0A935JWV2"/>
<reference evidence="2 3" key="1">
    <citation type="submission" date="2020-10" db="EMBL/GenBank/DDBJ databases">
        <title>Connecting structure to function with the recovery of over 1000 high-quality activated sludge metagenome-assembled genomes encoding full-length rRNA genes using long-read sequencing.</title>
        <authorList>
            <person name="Singleton C.M."/>
            <person name="Petriglieri F."/>
            <person name="Kristensen J.M."/>
            <person name="Kirkegaard R.H."/>
            <person name="Michaelsen T.Y."/>
            <person name="Andersen M.H."/>
            <person name="Karst S.M."/>
            <person name="Dueholm M.S."/>
            <person name="Nielsen P.H."/>
            <person name="Albertsen M."/>
        </authorList>
    </citation>
    <scope>NUCLEOTIDE SEQUENCE [LARGE SCALE GENOMIC DNA]</scope>
    <source>
        <strain evidence="2">EsbW_18-Q3-R4-48_BATAC.463</strain>
    </source>
</reference>
<dbReference type="GO" id="GO:0006508">
    <property type="term" value="P:proteolysis"/>
    <property type="evidence" value="ECO:0007669"/>
    <property type="project" value="InterPro"/>
</dbReference>
<comment type="caution">
    <text evidence="2">The sequence shown here is derived from an EMBL/GenBank/DDBJ whole genome shotgun (WGS) entry which is preliminary data.</text>
</comment>
<feature type="domain" description="Tail specific protease" evidence="1">
    <location>
        <begin position="8"/>
        <end position="42"/>
    </location>
</feature>
<dbReference type="InterPro" id="IPR005151">
    <property type="entry name" value="Tail-specific_protease"/>
</dbReference>
<protein>
    <recommendedName>
        <fullName evidence="1">Tail specific protease domain-containing protein</fullName>
    </recommendedName>
</protein>